<dbReference type="EMBL" id="JACVVK020000027">
    <property type="protein sequence ID" value="KAK7502185.1"/>
    <property type="molecule type" value="Genomic_DNA"/>
</dbReference>
<proteinExistence type="predicted"/>
<organism evidence="1 2">
    <name type="scientific">Batillaria attramentaria</name>
    <dbReference type="NCBI Taxonomy" id="370345"/>
    <lineage>
        <taxon>Eukaryota</taxon>
        <taxon>Metazoa</taxon>
        <taxon>Spiralia</taxon>
        <taxon>Lophotrochozoa</taxon>
        <taxon>Mollusca</taxon>
        <taxon>Gastropoda</taxon>
        <taxon>Caenogastropoda</taxon>
        <taxon>Sorbeoconcha</taxon>
        <taxon>Cerithioidea</taxon>
        <taxon>Batillariidae</taxon>
        <taxon>Batillaria</taxon>
    </lineage>
</organism>
<dbReference type="Proteomes" id="UP001519460">
    <property type="component" value="Unassembled WGS sequence"/>
</dbReference>
<keyword evidence="2" id="KW-1185">Reference proteome</keyword>
<name>A0ABD0LSC1_9CAEN</name>
<evidence type="ECO:0000313" key="1">
    <source>
        <dbReference type="EMBL" id="KAK7502185.1"/>
    </source>
</evidence>
<protein>
    <submittedName>
        <fullName evidence="1">Uncharacterized protein</fullName>
    </submittedName>
</protein>
<reference evidence="1 2" key="1">
    <citation type="journal article" date="2023" name="Sci. Data">
        <title>Genome assembly of the Korean intertidal mud-creeper Batillaria attramentaria.</title>
        <authorList>
            <person name="Patra A.K."/>
            <person name="Ho P.T."/>
            <person name="Jun S."/>
            <person name="Lee S.J."/>
            <person name="Kim Y."/>
            <person name="Won Y.J."/>
        </authorList>
    </citation>
    <scope>NUCLEOTIDE SEQUENCE [LARGE SCALE GENOMIC DNA]</scope>
    <source>
        <strain evidence="1">Wonlab-2016</strain>
    </source>
</reference>
<dbReference type="AlphaFoldDB" id="A0ABD0LSC1"/>
<gene>
    <name evidence="1" type="ORF">BaRGS_00006549</name>
</gene>
<accession>A0ABD0LSC1</accession>
<sequence length="127" mass="14163">MLLRTPAAGTQLLLLARRRTPHTLYDSAVAMLNENIACYTWTQESTPCQHGVCRSDSAHSRICQSLDVGSNVSGVLYTPQGPKTQLRCQCQLSNSFQNVRHSLLSCIMGIIDSYARLFTTQNRHCYA</sequence>
<evidence type="ECO:0000313" key="2">
    <source>
        <dbReference type="Proteomes" id="UP001519460"/>
    </source>
</evidence>
<comment type="caution">
    <text evidence="1">The sequence shown here is derived from an EMBL/GenBank/DDBJ whole genome shotgun (WGS) entry which is preliminary data.</text>
</comment>